<evidence type="ECO:0000256" key="2">
    <source>
        <dbReference type="ARBA" id="ARBA00022801"/>
    </source>
</evidence>
<evidence type="ECO:0000313" key="4">
    <source>
        <dbReference type="EMBL" id="CUV02633.1"/>
    </source>
</evidence>
<dbReference type="Pfam" id="PF02230">
    <property type="entry name" value="Abhydrolase_2"/>
    <property type="match status" value="1"/>
</dbReference>
<proteinExistence type="inferred from homology"/>
<comment type="similarity">
    <text evidence="1">Belongs to the AB hydrolase superfamily. AB hydrolase 2 family.</text>
</comment>
<dbReference type="Gene3D" id="3.40.50.1820">
    <property type="entry name" value="alpha/beta hydrolase"/>
    <property type="match status" value="1"/>
</dbReference>
<evidence type="ECO:0000259" key="3">
    <source>
        <dbReference type="Pfam" id="PF02230"/>
    </source>
</evidence>
<dbReference type="InterPro" id="IPR050565">
    <property type="entry name" value="LYPA1-2/EST-like"/>
</dbReference>
<dbReference type="EMBL" id="FAXA01000282">
    <property type="protein sequence ID" value="CUV02633.1"/>
    <property type="molecule type" value="Genomic_DNA"/>
</dbReference>
<gene>
    <name evidence="4" type="ORF">MGWOODY_Clf1250</name>
</gene>
<protein>
    <submittedName>
        <fullName evidence="4">Phospholipase/carboxylesterase family protein</fullName>
    </submittedName>
</protein>
<sequence length="226" mass="24102">MRTEINEGPGLPYVTVVPDDYTPDSSYPLVIMLHGFGANMQDLAGLAPAISADGYVYACPNAPIPFQLGPGQTGFGWLTPRGGGTVEETATSEKLLGDFFDTVFQQFNVSPGNAILMGFSQGGGMTYRCGLGRADKFAGLAALSATLPDEDDLAARLPAERTQPIFIAHGLFDQMVSEDTAQSAKSFLESNGYTPEFHTYNMGHEISGEELGDLVPWVARVLSPQA</sequence>
<accession>A0A161JVF8</accession>
<dbReference type="GO" id="GO:0016787">
    <property type="term" value="F:hydrolase activity"/>
    <property type="evidence" value="ECO:0007669"/>
    <property type="project" value="UniProtKB-KW"/>
</dbReference>
<reference evidence="4" key="1">
    <citation type="submission" date="2015-10" db="EMBL/GenBank/DDBJ databases">
        <authorList>
            <person name="Gilbert D.G."/>
        </authorList>
    </citation>
    <scope>NUCLEOTIDE SEQUENCE</scope>
</reference>
<dbReference type="InterPro" id="IPR029058">
    <property type="entry name" value="AB_hydrolase_fold"/>
</dbReference>
<dbReference type="PANTHER" id="PTHR10655:SF17">
    <property type="entry name" value="LYSOPHOSPHOLIPASE-LIKE PROTEIN 1"/>
    <property type="match status" value="1"/>
</dbReference>
<dbReference type="AlphaFoldDB" id="A0A161JVF8"/>
<evidence type="ECO:0000256" key="1">
    <source>
        <dbReference type="ARBA" id="ARBA00006499"/>
    </source>
</evidence>
<name>A0A161JVF8_9ZZZZ</name>
<organism evidence="4">
    <name type="scientific">hydrothermal vent metagenome</name>
    <dbReference type="NCBI Taxonomy" id="652676"/>
    <lineage>
        <taxon>unclassified sequences</taxon>
        <taxon>metagenomes</taxon>
        <taxon>ecological metagenomes</taxon>
    </lineage>
</organism>
<dbReference type="InterPro" id="IPR003140">
    <property type="entry name" value="PLipase/COase/thioEstase"/>
</dbReference>
<keyword evidence="2" id="KW-0378">Hydrolase</keyword>
<dbReference type="SUPFAM" id="SSF53474">
    <property type="entry name" value="alpha/beta-Hydrolases"/>
    <property type="match status" value="1"/>
</dbReference>
<dbReference type="PANTHER" id="PTHR10655">
    <property type="entry name" value="LYSOPHOSPHOLIPASE-RELATED"/>
    <property type="match status" value="1"/>
</dbReference>
<feature type="domain" description="Phospholipase/carboxylesterase/thioesterase" evidence="3">
    <location>
        <begin position="27"/>
        <end position="215"/>
    </location>
</feature>